<evidence type="ECO:0000313" key="2">
    <source>
        <dbReference type="Proteomes" id="UP000285288"/>
    </source>
</evidence>
<proteinExistence type="predicted"/>
<sequence>MPSCFKVSANNFEEIYNLGLIQYVSPFERAKDIWALMDMLQLLEKLCDTSDKKIIDELYEWFGIGNDREIFVQVFETYLLCDERFEEIFGKEKCCELSALIATYGK</sequence>
<reference evidence="1 2" key="1">
    <citation type="submission" date="2018-08" db="EMBL/GenBank/DDBJ databases">
        <title>A genome reference for cultivated species of the human gut microbiota.</title>
        <authorList>
            <person name="Zou Y."/>
            <person name="Xue W."/>
            <person name="Luo G."/>
        </authorList>
    </citation>
    <scope>NUCLEOTIDE SEQUENCE [LARGE SCALE GENOMIC DNA]</scope>
    <source>
        <strain evidence="1 2">AM42-13AC</strain>
    </source>
</reference>
<name>A0A413UA28_9FIRM</name>
<comment type="caution">
    <text evidence="1">The sequence shown here is derived from an EMBL/GenBank/DDBJ whole genome shotgun (WGS) entry which is preliminary data.</text>
</comment>
<dbReference type="Proteomes" id="UP000285288">
    <property type="component" value="Unassembled WGS sequence"/>
</dbReference>
<dbReference type="RefSeq" id="WP_118012239.1">
    <property type="nucleotide sequence ID" value="NZ_QSGD01000064.1"/>
</dbReference>
<gene>
    <name evidence="1" type="ORF">DW907_11130</name>
</gene>
<organism evidence="1 2">
    <name type="scientific">Holdemanella biformis</name>
    <dbReference type="NCBI Taxonomy" id="1735"/>
    <lineage>
        <taxon>Bacteria</taxon>
        <taxon>Bacillati</taxon>
        <taxon>Bacillota</taxon>
        <taxon>Erysipelotrichia</taxon>
        <taxon>Erysipelotrichales</taxon>
        <taxon>Erysipelotrichaceae</taxon>
        <taxon>Holdemanella</taxon>
    </lineage>
</organism>
<evidence type="ECO:0000313" key="1">
    <source>
        <dbReference type="EMBL" id="RHB00549.1"/>
    </source>
</evidence>
<dbReference type="AlphaFoldDB" id="A0A413UA28"/>
<dbReference type="EMBL" id="QSGD01000064">
    <property type="protein sequence ID" value="RHB00549.1"/>
    <property type="molecule type" value="Genomic_DNA"/>
</dbReference>
<protein>
    <submittedName>
        <fullName evidence="1">Uncharacterized protein</fullName>
    </submittedName>
</protein>
<accession>A0A413UA28</accession>